<gene>
    <name evidence="6" type="ORF">EI42_03979</name>
</gene>
<evidence type="ECO:0000313" key="6">
    <source>
        <dbReference type="EMBL" id="PZW26398.1"/>
    </source>
</evidence>
<dbReference type="Pfam" id="PF00676">
    <property type="entry name" value="E1_dh"/>
    <property type="match status" value="1"/>
</dbReference>
<comment type="subunit">
    <text evidence="4">Heterodimer of an alpha and a beta chain.</text>
</comment>
<dbReference type="PANTHER" id="PTHR43380:SF1">
    <property type="entry name" value="2-OXOISOVALERATE DEHYDROGENASE SUBUNIT ALPHA, MITOCHONDRIAL"/>
    <property type="match status" value="1"/>
</dbReference>
<organism evidence="6 7">
    <name type="scientific">Thermosporothrix hazakensis</name>
    <dbReference type="NCBI Taxonomy" id="644383"/>
    <lineage>
        <taxon>Bacteria</taxon>
        <taxon>Bacillati</taxon>
        <taxon>Chloroflexota</taxon>
        <taxon>Ktedonobacteria</taxon>
        <taxon>Ktedonobacterales</taxon>
        <taxon>Thermosporotrichaceae</taxon>
        <taxon>Thermosporothrix</taxon>
    </lineage>
</organism>
<feature type="domain" description="Dehydrogenase E1 component" evidence="5">
    <location>
        <begin position="41"/>
        <end position="324"/>
    </location>
</feature>
<sequence>MTTRQIDSGMVAYQILNEEGTLVSNMPDLGPAPQEMLLKLYRAMQLGRTFSHKIIALQRQGRATTFGSLVGQEATAVGLAAPLRQEDWLATSYREIASHIWKGIPLPTLIYGFRGFTAAYPPECHTLPIQIVIGTQMLHAVGLAMAAKLSGDPVVAVGVCGDGATSEGDFNEALNFAGVYQAPAVFVVQNNGWAISVPRKKQSAAPSLALRGPGFGIPSVLVDGNDVLAVFEVMKQAVEKARAGDGPTLIETLTYRIGAHTTADDPRRYRDEAEVEAWKAKDPIARLRRFLLAEGMLTEEQDRELVAAVEEEINQAANEALALPPNAPDAFFDWTAATLTPRLQAQRRDAQQYAQE</sequence>
<evidence type="ECO:0000256" key="1">
    <source>
        <dbReference type="ARBA" id="ARBA00001964"/>
    </source>
</evidence>
<dbReference type="InterPro" id="IPR001017">
    <property type="entry name" value="DH_E1"/>
</dbReference>
<comment type="caution">
    <text evidence="6">The sequence shown here is derived from an EMBL/GenBank/DDBJ whole genome shotgun (WGS) entry which is preliminary data.</text>
</comment>
<evidence type="ECO:0000259" key="5">
    <source>
        <dbReference type="Pfam" id="PF00676"/>
    </source>
</evidence>
<dbReference type="PANTHER" id="PTHR43380">
    <property type="entry name" value="2-OXOISOVALERATE DEHYDROGENASE SUBUNIT ALPHA, MITOCHONDRIAL"/>
    <property type="match status" value="1"/>
</dbReference>
<dbReference type="NCBIfam" id="TIGR03181">
    <property type="entry name" value="PDH_E1_alph_x"/>
    <property type="match status" value="1"/>
</dbReference>
<keyword evidence="3 4" id="KW-0786">Thiamine pyrophosphate</keyword>
<dbReference type="InterPro" id="IPR050771">
    <property type="entry name" value="Alpha-ketoacid_DH_E1_comp"/>
</dbReference>
<dbReference type="GO" id="GO:0009083">
    <property type="term" value="P:branched-chain amino acid catabolic process"/>
    <property type="evidence" value="ECO:0007669"/>
    <property type="project" value="TreeGrafter"/>
</dbReference>
<keyword evidence="4 6" id="KW-0670">Pyruvate</keyword>
<dbReference type="EMBL" id="QKUF01000015">
    <property type="protein sequence ID" value="PZW26398.1"/>
    <property type="molecule type" value="Genomic_DNA"/>
</dbReference>
<dbReference type="EC" id="1.2.4.1" evidence="4"/>
<dbReference type="InterPro" id="IPR017596">
    <property type="entry name" value="PdhA/BkdA"/>
</dbReference>
<keyword evidence="7" id="KW-1185">Reference proteome</keyword>
<evidence type="ECO:0000256" key="2">
    <source>
        <dbReference type="ARBA" id="ARBA00023002"/>
    </source>
</evidence>
<dbReference type="CDD" id="cd02000">
    <property type="entry name" value="TPP_E1_PDC_ADC_BCADC"/>
    <property type="match status" value="1"/>
</dbReference>
<accession>A0A326U516</accession>
<evidence type="ECO:0000313" key="7">
    <source>
        <dbReference type="Proteomes" id="UP000248806"/>
    </source>
</evidence>
<dbReference type="InterPro" id="IPR029061">
    <property type="entry name" value="THDP-binding"/>
</dbReference>
<keyword evidence="2 4" id="KW-0560">Oxidoreductase</keyword>
<name>A0A326U516_THEHA</name>
<dbReference type="Gene3D" id="3.40.50.970">
    <property type="match status" value="1"/>
</dbReference>
<evidence type="ECO:0000256" key="4">
    <source>
        <dbReference type="RuleBase" id="RU366007"/>
    </source>
</evidence>
<dbReference type="RefSeq" id="WP_170142758.1">
    <property type="nucleotide sequence ID" value="NZ_BIFX01000001.1"/>
</dbReference>
<dbReference type="AlphaFoldDB" id="A0A326U516"/>
<reference evidence="6 7" key="1">
    <citation type="submission" date="2018-06" db="EMBL/GenBank/DDBJ databases">
        <title>Genomic Encyclopedia of Archaeal and Bacterial Type Strains, Phase II (KMG-II): from individual species to whole genera.</title>
        <authorList>
            <person name="Goeker M."/>
        </authorList>
    </citation>
    <scope>NUCLEOTIDE SEQUENCE [LARGE SCALE GENOMIC DNA]</scope>
    <source>
        <strain evidence="6 7">ATCC BAA-1881</strain>
    </source>
</reference>
<dbReference type="SUPFAM" id="SSF52518">
    <property type="entry name" value="Thiamin diphosphate-binding fold (THDP-binding)"/>
    <property type="match status" value="1"/>
</dbReference>
<comment type="cofactor">
    <cofactor evidence="1 4">
        <name>thiamine diphosphate</name>
        <dbReference type="ChEBI" id="CHEBI:58937"/>
    </cofactor>
</comment>
<dbReference type="Proteomes" id="UP000248806">
    <property type="component" value="Unassembled WGS sequence"/>
</dbReference>
<protein>
    <recommendedName>
        <fullName evidence="4">Pyruvate dehydrogenase E1 component subunit alpha</fullName>
        <ecNumber evidence="4">1.2.4.1</ecNumber>
    </recommendedName>
</protein>
<comment type="catalytic activity">
    <reaction evidence="4">
        <text>N(6)-[(R)-lipoyl]-L-lysyl-[protein] + pyruvate + H(+) = N(6)-[(R)-S(8)-acetyldihydrolipoyl]-L-lysyl-[protein] + CO2</text>
        <dbReference type="Rhea" id="RHEA:19189"/>
        <dbReference type="Rhea" id="RHEA-COMP:10474"/>
        <dbReference type="Rhea" id="RHEA-COMP:10478"/>
        <dbReference type="ChEBI" id="CHEBI:15361"/>
        <dbReference type="ChEBI" id="CHEBI:15378"/>
        <dbReference type="ChEBI" id="CHEBI:16526"/>
        <dbReference type="ChEBI" id="CHEBI:83099"/>
        <dbReference type="ChEBI" id="CHEBI:83111"/>
        <dbReference type="EC" id="1.2.4.1"/>
    </reaction>
</comment>
<proteinExistence type="predicted"/>
<comment type="function">
    <text evidence="4">The pyruvate dehydrogenase complex catalyzes the overall conversion of pyruvate to acetyl-CoA and CO(2). It contains multiple copies of three enzymatic components: pyruvate dehydrogenase (E1), dihydrolipoamide acetyltransferase (E2) and lipoamide dehydrogenase (E3).</text>
</comment>
<dbReference type="GO" id="GO:0004739">
    <property type="term" value="F:pyruvate dehydrogenase (acetyl-transferring) activity"/>
    <property type="evidence" value="ECO:0007669"/>
    <property type="project" value="UniProtKB-UniRule"/>
</dbReference>
<evidence type="ECO:0000256" key="3">
    <source>
        <dbReference type="ARBA" id="ARBA00023052"/>
    </source>
</evidence>